<dbReference type="InterPro" id="IPR016047">
    <property type="entry name" value="M23ase_b-sheet_dom"/>
</dbReference>
<reference evidence="4 5" key="1">
    <citation type="submission" date="2018-02" db="EMBL/GenBank/DDBJ databases">
        <title>novel marine gammaproteobacteria from coastal saline agro ecosystem.</title>
        <authorList>
            <person name="Krishnan R."/>
            <person name="Ramesh Kumar N."/>
        </authorList>
    </citation>
    <scope>NUCLEOTIDE SEQUENCE [LARGE SCALE GENOMIC DNA]</scope>
    <source>
        <strain evidence="4 5">228</strain>
    </source>
</reference>
<evidence type="ECO:0000259" key="3">
    <source>
        <dbReference type="Pfam" id="PF01551"/>
    </source>
</evidence>
<dbReference type="PANTHER" id="PTHR21666">
    <property type="entry name" value="PEPTIDASE-RELATED"/>
    <property type="match status" value="1"/>
</dbReference>
<evidence type="ECO:0000313" key="5">
    <source>
        <dbReference type="Proteomes" id="UP000238196"/>
    </source>
</evidence>
<name>A0A2S5KN38_9PROT</name>
<dbReference type="Gene3D" id="6.10.250.3150">
    <property type="match status" value="1"/>
</dbReference>
<protein>
    <submittedName>
        <fullName evidence="4">Peptidase M23</fullName>
    </submittedName>
</protein>
<feature type="coiled-coil region" evidence="1">
    <location>
        <begin position="64"/>
        <end position="119"/>
    </location>
</feature>
<evidence type="ECO:0000256" key="2">
    <source>
        <dbReference type="SAM" id="SignalP"/>
    </source>
</evidence>
<dbReference type="FunFam" id="2.70.70.10:FF:000003">
    <property type="entry name" value="Murein hydrolase activator EnvC"/>
    <property type="match status" value="1"/>
</dbReference>
<gene>
    <name evidence="4" type="ORF">C4K68_16350</name>
</gene>
<dbReference type="CDD" id="cd12797">
    <property type="entry name" value="M23_peptidase"/>
    <property type="match status" value="1"/>
</dbReference>
<feature type="signal peptide" evidence="2">
    <location>
        <begin position="1"/>
        <end position="37"/>
    </location>
</feature>
<evidence type="ECO:0000313" key="4">
    <source>
        <dbReference type="EMBL" id="PPC76208.1"/>
    </source>
</evidence>
<proteinExistence type="predicted"/>
<dbReference type="EMBL" id="PRLP01000055">
    <property type="protein sequence ID" value="PPC76208.1"/>
    <property type="molecule type" value="Genomic_DNA"/>
</dbReference>
<dbReference type="PANTHER" id="PTHR21666:SF270">
    <property type="entry name" value="MUREIN HYDROLASE ACTIVATOR ENVC"/>
    <property type="match status" value="1"/>
</dbReference>
<dbReference type="AlphaFoldDB" id="A0A2S5KN38"/>
<dbReference type="Proteomes" id="UP000238196">
    <property type="component" value="Unassembled WGS sequence"/>
</dbReference>
<comment type="caution">
    <text evidence="4">The sequence shown here is derived from an EMBL/GenBank/DDBJ whole genome shotgun (WGS) entry which is preliminary data.</text>
</comment>
<keyword evidence="1" id="KW-0175">Coiled coil</keyword>
<accession>A0A2S5KN38</accession>
<evidence type="ECO:0000256" key="1">
    <source>
        <dbReference type="SAM" id="Coils"/>
    </source>
</evidence>
<dbReference type="GO" id="GO:0004222">
    <property type="term" value="F:metalloendopeptidase activity"/>
    <property type="evidence" value="ECO:0007669"/>
    <property type="project" value="TreeGrafter"/>
</dbReference>
<organism evidence="4 5">
    <name type="scientific">Proteobacteria bacterium 228</name>
    <dbReference type="NCBI Taxonomy" id="2083153"/>
    <lineage>
        <taxon>Bacteria</taxon>
        <taxon>Pseudomonadati</taxon>
        <taxon>Pseudomonadota</taxon>
    </lineage>
</organism>
<dbReference type="Gene3D" id="2.70.70.10">
    <property type="entry name" value="Glucose Permease (Domain IIA)"/>
    <property type="match status" value="1"/>
</dbReference>
<feature type="chain" id="PRO_5015597593" evidence="2">
    <location>
        <begin position="38"/>
        <end position="398"/>
    </location>
</feature>
<dbReference type="SUPFAM" id="SSF51261">
    <property type="entry name" value="Duplicated hybrid motif"/>
    <property type="match status" value="1"/>
</dbReference>
<dbReference type="InterPro" id="IPR050570">
    <property type="entry name" value="Cell_wall_metabolism_enzyme"/>
</dbReference>
<feature type="domain" description="M23ase beta-sheet core" evidence="3">
    <location>
        <begin position="298"/>
        <end position="391"/>
    </location>
</feature>
<keyword evidence="2" id="KW-0732">Signal</keyword>
<dbReference type="InterPro" id="IPR011055">
    <property type="entry name" value="Dup_hybrid_motif"/>
</dbReference>
<dbReference type="Pfam" id="PF01551">
    <property type="entry name" value="Peptidase_M23"/>
    <property type="match status" value="1"/>
</dbReference>
<sequence>MPSLLMLISRSPASWPLRRLVAFALLLASCCSLPTQAATDQDKTATQAQIKQLKTDISKLQGWLDSAKDERATLLKQLKSSETDMGQLQQQIREQEAQLKDIEAQIKALEQKKKALDTSRLEQRDIIAHQLRSAYINGQGNDRLKMLLSQNDAAEMSRLWFYQNRLQQAHRDQLFTYQNLLDQMTLVQQDLKQKKTEQNQARIGMEARQRELAKVYEQRGTTLAALNKKMDRESDRLEGLQTDQHRLNTVLAQIEASLRAAKLSQSSGAFAALKGKLSKPLDGPILSRFGRGGDYVSNDGIVIGGPTGATVKAVSSGRVVFADWLRGFGLLLIIDHGQGYMSLYGHNETLLKDTGDWVQAGDAIATLGRSGGQQESSLYFAIRHDGKATDPQPWFKNG</sequence>